<evidence type="ECO:0000313" key="5">
    <source>
        <dbReference type="Proteomes" id="UP001600943"/>
    </source>
</evidence>
<evidence type="ECO:0000313" key="4">
    <source>
        <dbReference type="EMBL" id="GAA6410311.1"/>
    </source>
</evidence>
<sequence>MDYTIRVYKVEKENSNLKGFVSITFDRSFCAKNIALKESSKGNLYLEMPKFKDYQTEEYVSFYSFKDGDFRKAVTEQVIDAYQMIAADKKMIDIEKTWDEEELYYALNVTPIHGSNTFKAEAAIKIQDIFVVQQLRIIQGWNGKTFVGMPQRENRQKQEKEDIAHPVNADFKKELEKAIIDDYHNKLERQKQNYNHNKYDR</sequence>
<reference evidence="4 5" key="1">
    <citation type="submission" date="2024-04" db="EMBL/GenBank/DDBJ databases">
        <title>Defined microbial consortia suppress multidrug-resistant proinflammatory Enterobacteriaceae via ecological control.</title>
        <authorList>
            <person name="Furuichi M."/>
            <person name="Kawaguchi T."/>
            <person name="Pust M."/>
            <person name="Yasuma K."/>
            <person name="Plichta D."/>
            <person name="Hasegawa N."/>
            <person name="Ohya T."/>
            <person name="Bhattarai S."/>
            <person name="Sasajima S."/>
            <person name="Aoto Y."/>
            <person name="Tuganbaev T."/>
            <person name="Yaginuma M."/>
            <person name="Ueda M."/>
            <person name="Okahashi N."/>
            <person name="Amafuji K."/>
            <person name="Kiridooshi Y."/>
            <person name="Sugita K."/>
            <person name="Strazar M."/>
            <person name="Skelly A."/>
            <person name="Suda W."/>
            <person name="Hattori M."/>
            <person name="Nakamoto N."/>
            <person name="Caballero S."/>
            <person name="Norman J."/>
            <person name="Olle B."/>
            <person name="Tanoue T."/>
            <person name="Arita M."/>
            <person name="Bucci V."/>
            <person name="Atarashi K."/>
            <person name="Xavier R."/>
            <person name="Honda K."/>
        </authorList>
    </citation>
    <scope>NUCLEOTIDE SEQUENCE [LARGE SCALE GENOMIC DNA]</scope>
    <source>
        <strain evidence="5">k04-0078-D8-1</strain>
    </source>
</reference>
<dbReference type="PANTHER" id="PTHR38429:SF1">
    <property type="entry name" value="SEPTATION PROTEIN SPOVG-RELATED"/>
    <property type="match status" value="1"/>
</dbReference>
<name>A0ABQ0BFS2_9FIRM</name>
<protein>
    <recommendedName>
        <fullName evidence="6">Septation protein spoVG</fullName>
    </recommendedName>
</protein>
<dbReference type="PANTHER" id="PTHR38429">
    <property type="entry name" value="SEPTATION PROTEIN SPOVG-RELATED"/>
    <property type="match status" value="1"/>
</dbReference>
<evidence type="ECO:0000256" key="3">
    <source>
        <dbReference type="ARBA" id="ARBA00023306"/>
    </source>
</evidence>
<dbReference type="Proteomes" id="UP001600943">
    <property type="component" value="Unassembled WGS sequence"/>
</dbReference>
<keyword evidence="2" id="KW-0717">Septation</keyword>
<comment type="caution">
    <text evidence="4">The sequence shown here is derived from an EMBL/GenBank/DDBJ whole genome shotgun (WGS) entry which is preliminary data.</text>
</comment>
<organism evidence="4 5">
    <name type="scientific">Blautia hominis</name>
    <dbReference type="NCBI Taxonomy" id="2025493"/>
    <lineage>
        <taxon>Bacteria</taxon>
        <taxon>Bacillati</taxon>
        <taxon>Bacillota</taxon>
        <taxon>Clostridia</taxon>
        <taxon>Lachnospirales</taxon>
        <taxon>Lachnospiraceae</taxon>
        <taxon>Blautia</taxon>
    </lineage>
</organism>
<dbReference type="Pfam" id="PF04026">
    <property type="entry name" value="SpoVG"/>
    <property type="match status" value="2"/>
</dbReference>
<dbReference type="EMBL" id="BAABYW010000001">
    <property type="protein sequence ID" value="GAA6410311.1"/>
    <property type="molecule type" value="Genomic_DNA"/>
</dbReference>
<evidence type="ECO:0000256" key="2">
    <source>
        <dbReference type="ARBA" id="ARBA00023210"/>
    </source>
</evidence>
<dbReference type="Gene3D" id="3.30.1120.40">
    <property type="entry name" value="Stage V sporulation protein G"/>
    <property type="match status" value="2"/>
</dbReference>
<evidence type="ECO:0000256" key="1">
    <source>
        <dbReference type="ARBA" id="ARBA00022618"/>
    </source>
</evidence>
<gene>
    <name evidence="4" type="ORF">K040078D81_44280</name>
</gene>
<dbReference type="RefSeq" id="WP_390408661.1">
    <property type="nucleotide sequence ID" value="NZ_BAABYW010000001.1"/>
</dbReference>
<dbReference type="SUPFAM" id="SSF160537">
    <property type="entry name" value="SpoVG-like"/>
    <property type="match status" value="2"/>
</dbReference>
<dbReference type="InterPro" id="IPR007170">
    <property type="entry name" value="SpoVG"/>
</dbReference>
<keyword evidence="1" id="KW-0132">Cell division</keyword>
<evidence type="ECO:0008006" key="6">
    <source>
        <dbReference type="Google" id="ProtNLM"/>
    </source>
</evidence>
<keyword evidence="3" id="KW-0131">Cell cycle</keyword>
<accession>A0ABQ0BFS2</accession>
<keyword evidence="5" id="KW-1185">Reference proteome</keyword>
<proteinExistence type="predicted"/>
<dbReference type="InterPro" id="IPR036751">
    <property type="entry name" value="SpoVG_sf"/>
</dbReference>